<dbReference type="AlphaFoldDB" id="A0A4D9DNM6"/>
<evidence type="ECO:0000313" key="1">
    <source>
        <dbReference type="EMBL" id="TFJ98836.1"/>
    </source>
</evidence>
<gene>
    <name evidence="1" type="ORF">DR999_PMT19225</name>
</gene>
<keyword evidence="2" id="KW-1185">Reference proteome</keyword>
<proteinExistence type="predicted"/>
<reference evidence="1 2" key="2">
    <citation type="submission" date="2019-04" db="EMBL/GenBank/DDBJ databases">
        <title>The genome sequence of big-headed turtle.</title>
        <authorList>
            <person name="Gong S."/>
        </authorList>
    </citation>
    <scope>NUCLEOTIDE SEQUENCE [LARGE SCALE GENOMIC DNA]</scope>
    <source>
        <strain evidence="1">DO16091913</strain>
        <tissue evidence="1">Muscle</tissue>
    </source>
</reference>
<organism evidence="1 2">
    <name type="scientific">Platysternon megacephalum</name>
    <name type="common">big-headed turtle</name>
    <dbReference type="NCBI Taxonomy" id="55544"/>
    <lineage>
        <taxon>Eukaryota</taxon>
        <taxon>Metazoa</taxon>
        <taxon>Chordata</taxon>
        <taxon>Craniata</taxon>
        <taxon>Vertebrata</taxon>
        <taxon>Euteleostomi</taxon>
        <taxon>Archelosauria</taxon>
        <taxon>Testudinata</taxon>
        <taxon>Testudines</taxon>
        <taxon>Cryptodira</taxon>
        <taxon>Durocryptodira</taxon>
        <taxon>Testudinoidea</taxon>
        <taxon>Platysternidae</taxon>
        <taxon>Platysternon</taxon>
    </lineage>
</organism>
<name>A0A4D9DNM6_9SAUR</name>
<dbReference type="Proteomes" id="UP000297703">
    <property type="component" value="Unassembled WGS sequence"/>
</dbReference>
<sequence length="180" mass="20831">MFHPLQRRPPASIYSYCARSAHWEARPGPAQALRSRYQWLLGWFQKEPGKCPGPKSLLSLLASQCSYVTGQRVRRAQQIGQLYGDIYSERARWSLFSGLWRRFQARHASACKLMAALTGVFLWEEERIQEEELRRESSDLRHNSFLRIALCLLKSGAKVRSDLYDDRNTNCSQAFPLPPK</sequence>
<dbReference type="STRING" id="55544.A0A4D9DNM6"/>
<evidence type="ECO:0000313" key="2">
    <source>
        <dbReference type="Proteomes" id="UP000297703"/>
    </source>
</evidence>
<accession>A0A4D9DNM6</accession>
<reference evidence="1 2" key="1">
    <citation type="submission" date="2019-04" db="EMBL/GenBank/DDBJ databases">
        <title>Draft genome of the big-headed turtle Platysternon megacephalum.</title>
        <authorList>
            <person name="Gong S."/>
        </authorList>
    </citation>
    <scope>NUCLEOTIDE SEQUENCE [LARGE SCALE GENOMIC DNA]</scope>
    <source>
        <strain evidence="1">DO16091913</strain>
        <tissue evidence="1">Muscle</tissue>
    </source>
</reference>
<dbReference type="OrthoDB" id="1295045at2759"/>
<comment type="caution">
    <text evidence="1">The sequence shown here is derived from an EMBL/GenBank/DDBJ whole genome shotgun (WGS) entry which is preliminary data.</text>
</comment>
<dbReference type="EMBL" id="QXTE01000366">
    <property type="protein sequence ID" value="TFJ98836.1"/>
    <property type="molecule type" value="Genomic_DNA"/>
</dbReference>
<protein>
    <submittedName>
        <fullName evidence="1">StAR-related lipid transfer protein 7, mitochondrial</fullName>
    </submittedName>
</protein>